<feature type="region of interest" description="Disordered" evidence="1">
    <location>
        <begin position="1"/>
        <end position="27"/>
    </location>
</feature>
<protein>
    <submittedName>
        <fullName evidence="2">Uncharacterized protein</fullName>
    </submittedName>
</protein>
<name>A0A0F9IV03_9ZZZZ</name>
<feature type="region of interest" description="Disordered" evidence="1">
    <location>
        <begin position="64"/>
        <end position="86"/>
    </location>
</feature>
<dbReference type="EMBL" id="LAZR01011537">
    <property type="protein sequence ID" value="KKM61174.1"/>
    <property type="molecule type" value="Genomic_DNA"/>
</dbReference>
<sequence length="86" mass="9973">MSRIPKSKSTSTGDLQKAEELVNKAEQDRVDKCSEIIFAALKEFDCFLQPELFYRGGKWRDRILTLPRQKSTPPTIRTQSPEEEEE</sequence>
<accession>A0A0F9IV03</accession>
<dbReference type="AlphaFoldDB" id="A0A0F9IV03"/>
<evidence type="ECO:0000256" key="1">
    <source>
        <dbReference type="SAM" id="MobiDB-lite"/>
    </source>
</evidence>
<proteinExistence type="predicted"/>
<feature type="compositionally biased region" description="Basic and acidic residues" evidence="1">
    <location>
        <begin position="16"/>
        <end position="27"/>
    </location>
</feature>
<organism evidence="2">
    <name type="scientific">marine sediment metagenome</name>
    <dbReference type="NCBI Taxonomy" id="412755"/>
    <lineage>
        <taxon>unclassified sequences</taxon>
        <taxon>metagenomes</taxon>
        <taxon>ecological metagenomes</taxon>
    </lineage>
</organism>
<feature type="compositionally biased region" description="Polar residues" evidence="1">
    <location>
        <begin position="68"/>
        <end position="79"/>
    </location>
</feature>
<gene>
    <name evidence="2" type="ORF">LCGC14_1534350</name>
</gene>
<evidence type="ECO:0000313" key="2">
    <source>
        <dbReference type="EMBL" id="KKM61174.1"/>
    </source>
</evidence>
<reference evidence="2" key="1">
    <citation type="journal article" date="2015" name="Nature">
        <title>Complex archaea that bridge the gap between prokaryotes and eukaryotes.</title>
        <authorList>
            <person name="Spang A."/>
            <person name="Saw J.H."/>
            <person name="Jorgensen S.L."/>
            <person name="Zaremba-Niedzwiedzka K."/>
            <person name="Martijn J."/>
            <person name="Lind A.E."/>
            <person name="van Eijk R."/>
            <person name="Schleper C."/>
            <person name="Guy L."/>
            <person name="Ettema T.J."/>
        </authorList>
    </citation>
    <scope>NUCLEOTIDE SEQUENCE</scope>
</reference>
<comment type="caution">
    <text evidence="2">The sequence shown here is derived from an EMBL/GenBank/DDBJ whole genome shotgun (WGS) entry which is preliminary data.</text>
</comment>